<evidence type="ECO:0000256" key="11">
    <source>
        <dbReference type="ARBA" id="ARBA00049244"/>
    </source>
</evidence>
<keyword evidence="5" id="KW-0235">DNA replication</keyword>
<dbReference type="InterPro" id="IPR045085">
    <property type="entry name" value="HLD_clamp_pol_III_gamma_tau"/>
</dbReference>
<evidence type="ECO:0000256" key="12">
    <source>
        <dbReference type="SAM" id="MobiDB-lite"/>
    </source>
</evidence>
<sequence>MSLYRKYRPASFAEVVGQEQVTKPLSAALDTGRINHAYLFSGPRGCGKTSSARILARSLNCVEGPTSTPCGRCESCRALAPDGPGTLDVTELDAASHGGVDDIRELRDRAYFAPADSRYRVFIIDECHMISREGSNALLKVVEEPPEHLVFIFATTEPEKVIGTIRSRTHHYPFRLLTPQAMRGLLERTVAAEGVSVEDAVYPLVIQAGGGSPRDSLSILDQLIGGSGDGNVTYAKALPLLGVTDFTLIDATVEALAAADGARLFQTVDDVIENGIEPRRFVLDLLDRMRDLMVIQAVPEAFAMGLVSAPAGREEALRAQAGLFTGARIAQLADQINERLADMRGATSPKLLLEILLAHLLLTASAEHHGVPGVAGQGVAGAGVGGAGRSGGTGPSVGESGGASGPAGAGVGGAAPAVRGQQASRGSQAAREAIARAQAARGQAVDQERERAVEQHSAPEPDAAGPVSAAAEAAPSVQPQAEQAGHEQMQNVQPQSEQAQGGQPPSEQQAEGPLTEDALAGAVREKWAKLREAVGKANRVAQIMLAEAHVLGARGTEVVLGHNTGALAQRLNAESNNSTLVQVFSEELDQPVTVRCEVGTDPKAAGFSESAPPEPAWDPRAEPAETSDPAEPAEEQNPQASQPEPQERPAQEHGQAGQPADQQVQAGQPREAQRQEPQAHAGGSDAPDNDQAADDVVWGEPAQLGGTAAPAPPRLEPREQAEHAPTGRPAGGEDPTASAGTGSAAQPGASAPAPAASSASPAQTASAAAPAQPAHASAAEAARRAVEKHARRAQANAAANRTQHPADRFGVPLPSEPADDDAPPPPDPADARAEEEDMMREAALKPGTRDRRDALVVARELLEQELGAQRM</sequence>
<feature type="region of interest" description="Disordered" evidence="12">
    <location>
        <begin position="386"/>
        <end position="512"/>
    </location>
</feature>
<protein>
    <recommendedName>
        <fullName evidence="2">DNA-directed DNA polymerase</fullName>
        <ecNumber evidence="2">2.7.7.7</ecNumber>
    </recommendedName>
</protein>
<dbReference type="EMBL" id="CP008944">
    <property type="protein sequence ID" value="AIG63446.1"/>
    <property type="molecule type" value="Genomic_DNA"/>
</dbReference>
<feature type="region of interest" description="Disordered" evidence="12">
    <location>
        <begin position="602"/>
        <end position="847"/>
    </location>
</feature>
<gene>
    <name evidence="14" type="ORF">CATYP_00615</name>
</gene>
<evidence type="ECO:0000256" key="5">
    <source>
        <dbReference type="ARBA" id="ARBA00022705"/>
    </source>
</evidence>
<keyword evidence="10" id="KW-0239">DNA-directed DNA polymerase</keyword>
<evidence type="ECO:0000256" key="6">
    <source>
        <dbReference type="ARBA" id="ARBA00022723"/>
    </source>
</evidence>
<evidence type="ECO:0000256" key="7">
    <source>
        <dbReference type="ARBA" id="ARBA00022741"/>
    </source>
</evidence>
<dbReference type="Proteomes" id="UP000028504">
    <property type="component" value="Chromosome"/>
</dbReference>
<dbReference type="Gene3D" id="3.40.50.300">
    <property type="entry name" value="P-loop containing nucleotide triphosphate hydrolases"/>
    <property type="match status" value="1"/>
</dbReference>
<evidence type="ECO:0000256" key="4">
    <source>
        <dbReference type="ARBA" id="ARBA00022695"/>
    </source>
</evidence>
<feature type="compositionally biased region" description="Basic and acidic residues" evidence="12">
    <location>
        <begin position="446"/>
        <end position="459"/>
    </location>
</feature>
<evidence type="ECO:0000313" key="14">
    <source>
        <dbReference type="EMBL" id="AIG63446.1"/>
    </source>
</evidence>
<keyword evidence="8" id="KW-0862">Zinc</keyword>
<keyword evidence="3" id="KW-0808">Transferase</keyword>
<organism evidence="14 15">
    <name type="scientific">Corynebacterium atypicum</name>
    <dbReference type="NCBI Taxonomy" id="191610"/>
    <lineage>
        <taxon>Bacteria</taxon>
        <taxon>Bacillati</taxon>
        <taxon>Actinomycetota</taxon>
        <taxon>Actinomycetes</taxon>
        <taxon>Mycobacteriales</taxon>
        <taxon>Corynebacteriaceae</taxon>
        <taxon>Corynebacterium</taxon>
    </lineage>
</organism>
<evidence type="ECO:0000256" key="1">
    <source>
        <dbReference type="ARBA" id="ARBA00006360"/>
    </source>
</evidence>
<reference evidence="14 15" key="1">
    <citation type="submission" date="2014-07" db="EMBL/GenBank/DDBJ databases">
        <title>Complete genome sequence of Corynebacterium atypicum DSM 44849: identifiction of the mycolic acid biosynthesis genes.</title>
        <authorList>
            <person name="Tippelt A."/>
            <person name="Mollmann S."/>
            <person name="Albersmeier A."/>
            <person name="Jaenicke S."/>
            <person name="Ruckert C."/>
            <person name="Tauch A."/>
        </authorList>
    </citation>
    <scope>NUCLEOTIDE SEQUENCE [LARGE SCALE GENOMIC DNA]</scope>
    <source>
        <strain evidence="14 15">R2070</strain>
    </source>
</reference>
<dbReference type="SUPFAM" id="SSF48019">
    <property type="entry name" value="post-AAA+ oligomerization domain-like"/>
    <property type="match status" value="1"/>
</dbReference>
<dbReference type="InterPro" id="IPR022754">
    <property type="entry name" value="DNA_pol_III_gamma-3"/>
</dbReference>
<evidence type="ECO:0000256" key="9">
    <source>
        <dbReference type="ARBA" id="ARBA00022840"/>
    </source>
</evidence>
<feature type="compositionally biased region" description="Gly residues" evidence="12">
    <location>
        <begin position="386"/>
        <end position="413"/>
    </location>
</feature>
<feature type="compositionally biased region" description="Low complexity" evidence="12">
    <location>
        <begin position="428"/>
        <end position="444"/>
    </location>
</feature>
<dbReference type="CDD" id="cd18137">
    <property type="entry name" value="HLD_clamp_pol_III_gamma_tau"/>
    <property type="match status" value="1"/>
</dbReference>
<dbReference type="EC" id="2.7.7.7" evidence="2"/>
<dbReference type="InterPro" id="IPR012763">
    <property type="entry name" value="DNA_pol_III_sug/sutau_N"/>
</dbReference>
<dbReference type="SMART" id="SM00382">
    <property type="entry name" value="AAA"/>
    <property type="match status" value="1"/>
</dbReference>
<dbReference type="PANTHER" id="PTHR11669:SF0">
    <property type="entry name" value="PROTEIN STICHEL-LIKE 2"/>
    <property type="match status" value="1"/>
</dbReference>
<evidence type="ECO:0000259" key="13">
    <source>
        <dbReference type="SMART" id="SM00382"/>
    </source>
</evidence>
<keyword evidence="6" id="KW-0479">Metal-binding</keyword>
<dbReference type="Gene3D" id="1.20.272.10">
    <property type="match status" value="1"/>
</dbReference>
<dbReference type="NCBIfam" id="NF005846">
    <property type="entry name" value="PRK07764.1-6"/>
    <property type="match status" value="1"/>
</dbReference>
<evidence type="ECO:0000256" key="3">
    <source>
        <dbReference type="ARBA" id="ARBA00022679"/>
    </source>
</evidence>
<accession>A0ABM5QL04</accession>
<keyword evidence="4" id="KW-0548">Nucleotidyltransferase</keyword>
<evidence type="ECO:0000256" key="10">
    <source>
        <dbReference type="ARBA" id="ARBA00022932"/>
    </source>
</evidence>
<feature type="compositionally biased region" description="Polar residues" evidence="12">
    <location>
        <begin position="488"/>
        <end position="509"/>
    </location>
</feature>
<keyword evidence="15" id="KW-1185">Reference proteome</keyword>
<dbReference type="InterPro" id="IPR050238">
    <property type="entry name" value="DNA_Rep/Repair_Clamp_Loader"/>
</dbReference>
<proteinExistence type="inferred from homology"/>
<dbReference type="NCBIfam" id="TIGR02397">
    <property type="entry name" value="dnaX_nterm"/>
    <property type="match status" value="1"/>
</dbReference>
<dbReference type="InterPro" id="IPR027417">
    <property type="entry name" value="P-loop_NTPase"/>
</dbReference>
<dbReference type="Gene3D" id="1.10.8.60">
    <property type="match status" value="1"/>
</dbReference>
<dbReference type="Pfam" id="PF12169">
    <property type="entry name" value="DNA_pol3_gamma3"/>
    <property type="match status" value="1"/>
</dbReference>
<keyword evidence="7" id="KW-0547">Nucleotide-binding</keyword>
<dbReference type="InterPro" id="IPR008921">
    <property type="entry name" value="DNA_pol3_clamp-load_cplx_C"/>
</dbReference>
<name>A0ABM5QL04_9CORY</name>
<dbReference type="Pfam" id="PF13177">
    <property type="entry name" value="DNA_pol3_delta2"/>
    <property type="match status" value="1"/>
</dbReference>
<feature type="compositionally biased region" description="Low complexity" evidence="12">
    <location>
        <begin position="463"/>
        <end position="483"/>
    </location>
</feature>
<dbReference type="RefSeq" id="WP_038604060.1">
    <property type="nucleotide sequence ID" value="NZ_CP008944.1"/>
</dbReference>
<dbReference type="PANTHER" id="PTHR11669">
    <property type="entry name" value="REPLICATION FACTOR C / DNA POLYMERASE III GAMMA-TAU SUBUNIT"/>
    <property type="match status" value="1"/>
</dbReference>
<evidence type="ECO:0000256" key="8">
    <source>
        <dbReference type="ARBA" id="ARBA00022833"/>
    </source>
</evidence>
<feature type="compositionally biased region" description="Low complexity" evidence="12">
    <location>
        <begin position="735"/>
        <end position="780"/>
    </location>
</feature>
<evidence type="ECO:0000313" key="15">
    <source>
        <dbReference type="Proteomes" id="UP000028504"/>
    </source>
</evidence>
<comment type="similarity">
    <text evidence="1">Belongs to the DnaX/STICHEL family.</text>
</comment>
<evidence type="ECO:0000256" key="2">
    <source>
        <dbReference type="ARBA" id="ARBA00012417"/>
    </source>
</evidence>
<dbReference type="SUPFAM" id="SSF52540">
    <property type="entry name" value="P-loop containing nucleoside triphosphate hydrolases"/>
    <property type="match status" value="1"/>
</dbReference>
<feature type="domain" description="AAA+ ATPase" evidence="13">
    <location>
        <begin position="34"/>
        <end position="177"/>
    </location>
</feature>
<dbReference type="CDD" id="cd00009">
    <property type="entry name" value="AAA"/>
    <property type="match status" value="1"/>
</dbReference>
<dbReference type="InterPro" id="IPR003593">
    <property type="entry name" value="AAA+_ATPase"/>
</dbReference>
<comment type="catalytic activity">
    <reaction evidence="11">
        <text>DNA(n) + a 2'-deoxyribonucleoside 5'-triphosphate = DNA(n+1) + diphosphate</text>
        <dbReference type="Rhea" id="RHEA:22508"/>
        <dbReference type="Rhea" id="RHEA-COMP:17339"/>
        <dbReference type="Rhea" id="RHEA-COMP:17340"/>
        <dbReference type="ChEBI" id="CHEBI:33019"/>
        <dbReference type="ChEBI" id="CHEBI:61560"/>
        <dbReference type="ChEBI" id="CHEBI:173112"/>
        <dbReference type="EC" id="2.7.7.7"/>
    </reaction>
</comment>
<keyword evidence="9" id="KW-0067">ATP-binding</keyword>